<dbReference type="GO" id="GO:0006597">
    <property type="term" value="P:spermine biosynthetic process"/>
    <property type="evidence" value="ECO:0007669"/>
    <property type="project" value="InterPro"/>
</dbReference>
<dbReference type="FunFam" id="3.40.50.150:FF:000059">
    <property type="entry name" value="spermine synthase"/>
    <property type="match status" value="1"/>
</dbReference>
<dbReference type="Proteomes" id="UP000314981">
    <property type="component" value="Chromosome 5"/>
</dbReference>
<reference evidence="5" key="3">
    <citation type="submission" date="2025-09" db="UniProtKB">
        <authorList>
            <consortium name="Ensembl"/>
        </authorList>
    </citation>
    <scope>IDENTIFICATION</scope>
</reference>
<dbReference type="Pfam" id="PF01564">
    <property type="entry name" value="Spermine_synth"/>
    <property type="match status" value="1"/>
</dbReference>
<comment type="similarity">
    <text evidence="1">Belongs to the spermidine/spermine synthase family.</text>
</comment>
<reference evidence="5 6" key="1">
    <citation type="submission" date="2018-11" db="EMBL/GenBank/DDBJ databases">
        <title>Haplotype-resolved cattle genomes.</title>
        <authorList>
            <person name="Low W.Y."/>
            <person name="Tearle R."/>
            <person name="Bickhart D.M."/>
            <person name="Rosen B.D."/>
            <person name="Koren S."/>
            <person name="Rhie A."/>
            <person name="Hiendleder S."/>
            <person name="Phillippy A.M."/>
            <person name="Smith T.P.L."/>
            <person name="Williams J.L."/>
        </authorList>
    </citation>
    <scope>NUCLEOTIDE SEQUENCE [LARGE SCALE GENOMIC DNA]</scope>
</reference>
<dbReference type="InterPro" id="IPR037163">
    <property type="entry name" value="Spermidine_synt_N_sf"/>
</dbReference>
<evidence type="ECO:0000313" key="5">
    <source>
        <dbReference type="Ensembl" id="ENSBIXP00000019296.1"/>
    </source>
</evidence>
<dbReference type="PROSITE" id="PS01330">
    <property type="entry name" value="PABS_1"/>
    <property type="match status" value="1"/>
</dbReference>
<dbReference type="Ensembl" id="ENSBIXT00000032828.1">
    <property type="protein sequence ID" value="ENSBIXP00000019296.1"/>
    <property type="gene ID" value="ENSBIXG00000022963.1"/>
</dbReference>
<dbReference type="AlphaFoldDB" id="A0A4W2D0P1"/>
<dbReference type="InterPro" id="IPR035246">
    <property type="entry name" value="Spermidine_synt_N"/>
</dbReference>
<dbReference type="Gene3D" id="3.30.160.110">
    <property type="entry name" value="Siroheme synthase, domain 2"/>
    <property type="match status" value="1"/>
</dbReference>
<feature type="active site" description="Proton acceptor" evidence="3">
    <location>
        <position position="204"/>
    </location>
</feature>
<accession>A0A4W2D0P1</accession>
<dbReference type="Pfam" id="PF17950">
    <property type="entry name" value="SpmSyn_N"/>
    <property type="match status" value="1"/>
</dbReference>
<reference evidence="5" key="2">
    <citation type="submission" date="2025-08" db="UniProtKB">
        <authorList>
            <consortium name="Ensembl"/>
        </authorList>
    </citation>
    <scope>IDENTIFICATION</scope>
</reference>
<organism evidence="5 6">
    <name type="scientific">Bos indicus x Bos taurus</name>
    <name type="common">Hybrid cattle</name>
    <dbReference type="NCBI Taxonomy" id="30522"/>
    <lineage>
        <taxon>Eukaryota</taxon>
        <taxon>Metazoa</taxon>
        <taxon>Chordata</taxon>
        <taxon>Craniata</taxon>
        <taxon>Vertebrata</taxon>
        <taxon>Euteleostomi</taxon>
        <taxon>Mammalia</taxon>
        <taxon>Eutheria</taxon>
        <taxon>Laurasiatheria</taxon>
        <taxon>Artiodactyla</taxon>
        <taxon>Ruminantia</taxon>
        <taxon>Pecora</taxon>
        <taxon>Bovidae</taxon>
        <taxon>Bovinae</taxon>
        <taxon>Bos</taxon>
    </lineage>
</organism>
<evidence type="ECO:0000256" key="2">
    <source>
        <dbReference type="ARBA" id="ARBA00022679"/>
    </source>
</evidence>
<name>A0A4W2D0P1_BOBOX</name>
<keyword evidence="6" id="KW-1185">Reference proteome</keyword>
<evidence type="ECO:0000313" key="6">
    <source>
        <dbReference type="Proteomes" id="UP000314981"/>
    </source>
</evidence>
<dbReference type="GO" id="GO:0016768">
    <property type="term" value="F:spermine synthase activity"/>
    <property type="evidence" value="ECO:0007669"/>
    <property type="project" value="InterPro"/>
</dbReference>
<evidence type="ECO:0000256" key="1">
    <source>
        <dbReference type="ARBA" id="ARBA00007867"/>
    </source>
</evidence>
<dbReference type="Gene3D" id="3.40.50.150">
    <property type="entry name" value="Vaccinia Virus protein VP39"/>
    <property type="match status" value="1"/>
</dbReference>
<dbReference type="STRING" id="30522.A0A4W2D0P1"/>
<dbReference type="PANTHER" id="PTHR46315:SF1">
    <property type="entry name" value="SPERMINE SYNTHASE"/>
    <property type="match status" value="1"/>
</dbReference>
<keyword evidence="3" id="KW-0620">Polyamine biosynthesis</keyword>
<sequence length="294" mass="33267">DGETILKGLQSIFQEQGMTKSVHTWQDHGYLATYINKNGLPPIVRGGAIDRYWPTADGRLVEYDIDKVVYDEDSPYQNIKILLSKQFGNIIILSGDVNLVESDLAYTRAIMGSGKEDYSGKDVLILGGGDGGILCEIVKLKPKMVTMVEIDQMVIDGCKKYMKTCGDVLDNLKGDCYQVLIEDCIPVLKRYAKERREFDYVINDLTAVPISTSLEEDSTWEFLRLILDLSIKVLKQDGKYFTQGNCVNLTEALSLYEEQLGCLYCPVEFSKEIVCVPSYLELWVFYTVWKKAKP</sequence>
<dbReference type="Gene3D" id="2.30.140.10">
    <property type="entry name" value="Spermidine synthase, tetramerisation domain"/>
    <property type="match status" value="1"/>
</dbReference>
<dbReference type="InterPro" id="IPR015576">
    <property type="entry name" value="Spermine_synthase_animal"/>
</dbReference>
<protein>
    <recommendedName>
        <fullName evidence="4">PABS domain-containing protein</fullName>
    </recommendedName>
</protein>
<dbReference type="PROSITE" id="PS51006">
    <property type="entry name" value="PABS_2"/>
    <property type="match status" value="1"/>
</dbReference>
<dbReference type="OMA" id="ICGKEDY"/>
<keyword evidence="2 3" id="KW-0808">Transferase</keyword>
<dbReference type="Pfam" id="PF17284">
    <property type="entry name" value="Spermine_synt_N"/>
    <property type="match status" value="1"/>
</dbReference>
<dbReference type="CDD" id="cd02440">
    <property type="entry name" value="AdoMet_MTases"/>
    <property type="match status" value="1"/>
</dbReference>
<dbReference type="InterPro" id="IPR030374">
    <property type="entry name" value="PABS"/>
</dbReference>
<dbReference type="SUPFAM" id="SSF53335">
    <property type="entry name" value="S-adenosyl-L-methionine-dependent methyltransferases"/>
    <property type="match status" value="1"/>
</dbReference>
<dbReference type="InterPro" id="IPR030373">
    <property type="entry name" value="PABS_CS"/>
</dbReference>
<dbReference type="InterPro" id="IPR040900">
    <property type="entry name" value="SpmSyn_N"/>
</dbReference>
<dbReference type="PANTHER" id="PTHR46315">
    <property type="entry name" value="SPERMINE SYNTHASE"/>
    <property type="match status" value="1"/>
</dbReference>
<dbReference type="InterPro" id="IPR029063">
    <property type="entry name" value="SAM-dependent_MTases_sf"/>
</dbReference>
<proteinExistence type="inferred from homology"/>
<feature type="domain" description="PABS" evidence="4">
    <location>
        <begin position="51"/>
        <end position="290"/>
    </location>
</feature>
<evidence type="ECO:0000256" key="3">
    <source>
        <dbReference type="PROSITE-ProRule" id="PRU00354"/>
    </source>
</evidence>
<dbReference type="FunFam" id="2.30.140.10:FF:000005">
    <property type="entry name" value="Spermine synthase"/>
    <property type="match status" value="1"/>
</dbReference>
<evidence type="ECO:0000259" key="4">
    <source>
        <dbReference type="PROSITE" id="PS51006"/>
    </source>
</evidence>